<dbReference type="EMBL" id="KV441493">
    <property type="protein sequence ID" value="OAG15480.1"/>
    <property type="molecule type" value="Genomic_DNA"/>
</dbReference>
<evidence type="ECO:0000313" key="2">
    <source>
        <dbReference type="Proteomes" id="UP000077248"/>
    </source>
</evidence>
<sequence length="159" mass="17936">MILNVIDTVRTSAFEWQDLERSFIESFASISRKSRAHYLQELLADCSHKFGASTELPITAIVEIGGRIDGVSAHVQGMFPVSMRTYLRMSRAEDNRRTFGTCEQQEQQVPRQRILDSSIPHFPNNVPTHWITVLEDHNGIDSLSSTSLGSLIGTFQKLD</sequence>
<dbReference type="GeneID" id="29117311"/>
<dbReference type="AlphaFoldDB" id="A0A177D8I0"/>
<protein>
    <submittedName>
        <fullName evidence="1">Uncharacterized protein</fullName>
    </submittedName>
</protein>
<dbReference type="VEuPathDB" id="FungiDB:CC77DRAFT_445217"/>
<accession>A0A177D8I0</accession>
<dbReference type="Proteomes" id="UP000077248">
    <property type="component" value="Unassembled WGS sequence"/>
</dbReference>
<proteinExistence type="predicted"/>
<dbReference type="RefSeq" id="XP_018380901.1">
    <property type="nucleotide sequence ID" value="XM_018531717.1"/>
</dbReference>
<evidence type="ECO:0000313" key="1">
    <source>
        <dbReference type="EMBL" id="OAG15480.1"/>
    </source>
</evidence>
<keyword evidence="2" id="KW-1185">Reference proteome</keyword>
<gene>
    <name evidence="1" type="ORF">CC77DRAFT_445217</name>
</gene>
<reference evidence="1 2" key="1">
    <citation type="submission" date="2016-05" db="EMBL/GenBank/DDBJ databases">
        <title>Comparative analysis of secretome profiles of manganese(II)-oxidizing ascomycete fungi.</title>
        <authorList>
            <consortium name="DOE Joint Genome Institute"/>
            <person name="Zeiner C.A."/>
            <person name="Purvine S.O."/>
            <person name="Zink E.M."/>
            <person name="Wu S."/>
            <person name="Pasa-Tolic L."/>
            <person name="Chaput D.L."/>
            <person name="Haridas S."/>
            <person name="Grigoriev I.V."/>
            <person name="Santelli C.M."/>
            <person name="Hansel C.M."/>
        </authorList>
    </citation>
    <scope>NUCLEOTIDE SEQUENCE [LARGE SCALE GENOMIC DNA]</scope>
    <source>
        <strain evidence="1 2">SRC1lrK2f</strain>
    </source>
</reference>
<dbReference type="KEGG" id="aalt:CC77DRAFT_445217"/>
<name>A0A177D8I0_ALTAL</name>
<organism evidence="1 2">
    <name type="scientific">Alternaria alternata</name>
    <name type="common">Alternaria rot fungus</name>
    <name type="synonym">Torula alternata</name>
    <dbReference type="NCBI Taxonomy" id="5599"/>
    <lineage>
        <taxon>Eukaryota</taxon>
        <taxon>Fungi</taxon>
        <taxon>Dikarya</taxon>
        <taxon>Ascomycota</taxon>
        <taxon>Pezizomycotina</taxon>
        <taxon>Dothideomycetes</taxon>
        <taxon>Pleosporomycetidae</taxon>
        <taxon>Pleosporales</taxon>
        <taxon>Pleosporineae</taxon>
        <taxon>Pleosporaceae</taxon>
        <taxon>Alternaria</taxon>
        <taxon>Alternaria sect. Alternaria</taxon>
        <taxon>Alternaria alternata complex</taxon>
    </lineage>
</organism>